<dbReference type="EMBL" id="BAUW01000011">
    <property type="protein sequence ID" value="GAE44669.1"/>
    <property type="molecule type" value="Genomic_DNA"/>
</dbReference>
<reference evidence="2 3" key="1">
    <citation type="submission" date="2013-12" db="EMBL/GenBank/DDBJ databases">
        <title>NBRP : Genome information of microbial organism related human and environment.</title>
        <authorList>
            <person name="Hattori M."/>
            <person name="Oshima K."/>
            <person name="Inaba H."/>
            <person name="Suda W."/>
            <person name="Sakamoto M."/>
            <person name="Iino T."/>
            <person name="Kitahara M."/>
            <person name="Oshida Y."/>
            <person name="Iida T."/>
            <person name="Kudo T."/>
            <person name="Itoh T."/>
            <person name="Ahmed I."/>
            <person name="Ohkuma M."/>
        </authorList>
    </citation>
    <scope>NUCLEOTIDE SEQUENCE [LARGE SCALE GENOMIC DNA]</scope>
    <source>
        <strain evidence="2 3">JCM 21738</strain>
    </source>
</reference>
<feature type="transmembrane region" description="Helical" evidence="1">
    <location>
        <begin position="6"/>
        <end position="23"/>
    </location>
</feature>
<protein>
    <submittedName>
        <fullName evidence="2">Uncharacterized protein</fullName>
    </submittedName>
</protein>
<name>W4RM48_9BACI</name>
<accession>W4RM48</accession>
<evidence type="ECO:0000313" key="2">
    <source>
        <dbReference type="EMBL" id="GAE44669.1"/>
    </source>
</evidence>
<organism evidence="2 3">
    <name type="scientific">Mesobacillus boroniphilus JCM 21738</name>
    <dbReference type="NCBI Taxonomy" id="1294265"/>
    <lineage>
        <taxon>Bacteria</taxon>
        <taxon>Bacillati</taxon>
        <taxon>Bacillota</taxon>
        <taxon>Bacilli</taxon>
        <taxon>Bacillales</taxon>
        <taxon>Bacillaceae</taxon>
        <taxon>Mesobacillus</taxon>
    </lineage>
</organism>
<proteinExistence type="predicted"/>
<dbReference type="Proteomes" id="UP000018949">
    <property type="component" value="Unassembled WGS sequence"/>
</dbReference>
<gene>
    <name evidence="2" type="ORF">JCM21738_1399</name>
</gene>
<keyword evidence="1" id="KW-1133">Transmembrane helix</keyword>
<dbReference type="AlphaFoldDB" id="W4RM48"/>
<keyword evidence="1" id="KW-0812">Transmembrane</keyword>
<evidence type="ECO:0000256" key="1">
    <source>
        <dbReference type="SAM" id="Phobius"/>
    </source>
</evidence>
<sequence>MIINIILFGMVVYYLIYTIMRKYRISFLTIVKKWEIKNKERKTQWVVPFLIFS</sequence>
<keyword evidence="1" id="KW-0472">Membrane</keyword>
<keyword evidence="3" id="KW-1185">Reference proteome</keyword>
<comment type="caution">
    <text evidence="2">The sequence shown here is derived from an EMBL/GenBank/DDBJ whole genome shotgun (WGS) entry which is preliminary data.</text>
</comment>
<evidence type="ECO:0000313" key="3">
    <source>
        <dbReference type="Proteomes" id="UP000018949"/>
    </source>
</evidence>